<dbReference type="Gramene" id="Psat04G0595500-T1">
    <property type="protein sequence ID" value="KAI5422732.1"/>
    <property type="gene ID" value="KIW84_045955"/>
</dbReference>
<feature type="region of interest" description="Disordered" evidence="1">
    <location>
        <begin position="1"/>
        <end position="24"/>
    </location>
</feature>
<name>A0A9D4XLI9_PEA</name>
<dbReference type="EMBL" id="JAMSHJ010000004">
    <property type="protein sequence ID" value="KAI5422732.1"/>
    <property type="molecule type" value="Genomic_DNA"/>
</dbReference>
<reference evidence="2 3" key="1">
    <citation type="journal article" date="2022" name="Nat. Genet.">
        <title>Improved pea reference genome and pan-genome highlight genomic features and evolutionary characteristics.</title>
        <authorList>
            <person name="Yang T."/>
            <person name="Liu R."/>
            <person name="Luo Y."/>
            <person name="Hu S."/>
            <person name="Wang D."/>
            <person name="Wang C."/>
            <person name="Pandey M.K."/>
            <person name="Ge S."/>
            <person name="Xu Q."/>
            <person name="Li N."/>
            <person name="Li G."/>
            <person name="Huang Y."/>
            <person name="Saxena R.K."/>
            <person name="Ji Y."/>
            <person name="Li M."/>
            <person name="Yan X."/>
            <person name="He Y."/>
            <person name="Liu Y."/>
            <person name="Wang X."/>
            <person name="Xiang C."/>
            <person name="Varshney R.K."/>
            <person name="Ding H."/>
            <person name="Gao S."/>
            <person name="Zong X."/>
        </authorList>
    </citation>
    <scope>NUCLEOTIDE SEQUENCE [LARGE SCALE GENOMIC DNA]</scope>
    <source>
        <strain evidence="2 3">cv. Zhongwan 6</strain>
    </source>
</reference>
<accession>A0A9D4XLI9</accession>
<organism evidence="2 3">
    <name type="scientific">Pisum sativum</name>
    <name type="common">Garden pea</name>
    <name type="synonym">Lathyrus oleraceus</name>
    <dbReference type="NCBI Taxonomy" id="3888"/>
    <lineage>
        <taxon>Eukaryota</taxon>
        <taxon>Viridiplantae</taxon>
        <taxon>Streptophyta</taxon>
        <taxon>Embryophyta</taxon>
        <taxon>Tracheophyta</taxon>
        <taxon>Spermatophyta</taxon>
        <taxon>Magnoliopsida</taxon>
        <taxon>eudicotyledons</taxon>
        <taxon>Gunneridae</taxon>
        <taxon>Pentapetalae</taxon>
        <taxon>rosids</taxon>
        <taxon>fabids</taxon>
        <taxon>Fabales</taxon>
        <taxon>Fabaceae</taxon>
        <taxon>Papilionoideae</taxon>
        <taxon>50 kb inversion clade</taxon>
        <taxon>NPAAA clade</taxon>
        <taxon>Hologalegina</taxon>
        <taxon>IRL clade</taxon>
        <taxon>Fabeae</taxon>
        <taxon>Lathyrus</taxon>
    </lineage>
</organism>
<feature type="compositionally biased region" description="Polar residues" evidence="1">
    <location>
        <begin position="227"/>
        <end position="256"/>
    </location>
</feature>
<evidence type="ECO:0000313" key="2">
    <source>
        <dbReference type="EMBL" id="KAI5422732.1"/>
    </source>
</evidence>
<evidence type="ECO:0000313" key="3">
    <source>
        <dbReference type="Proteomes" id="UP001058974"/>
    </source>
</evidence>
<comment type="caution">
    <text evidence="2">The sequence shown here is derived from an EMBL/GenBank/DDBJ whole genome shotgun (WGS) entry which is preliminary data.</text>
</comment>
<keyword evidence="3" id="KW-1185">Reference proteome</keyword>
<dbReference type="Proteomes" id="UP001058974">
    <property type="component" value="Chromosome 4"/>
</dbReference>
<evidence type="ECO:0000256" key="1">
    <source>
        <dbReference type="SAM" id="MobiDB-lite"/>
    </source>
</evidence>
<dbReference type="AlphaFoldDB" id="A0A9D4XLI9"/>
<sequence>MNDRNNKRTPATEMKPVRNAQKEPITRSRFHSDTLARLLFPRSQLLFKRRRDEALGFSPKTPPPGDKDITDVTTGTGLVLGYVFHCDLAPLLPQLALLLQSNIWSDRVSIVTAGGFANMIQVSVCYWVLSFGQNWHESNLVITFCNRSELGKVMACSRLGIQCGTVMGWQDKQGSWLGLATNVLKGEWCWSDDNLHHLDEVVQRNDEKRETIRRLQLEVETLKHENQALQNSSRDSNADSECSQSQISRPGRTSVSKFFRGCSP</sequence>
<proteinExistence type="predicted"/>
<gene>
    <name evidence="2" type="ORF">KIW84_045955</name>
</gene>
<feature type="region of interest" description="Disordered" evidence="1">
    <location>
        <begin position="226"/>
        <end position="264"/>
    </location>
</feature>
<protein>
    <submittedName>
        <fullName evidence="2">Uncharacterized protein</fullName>
    </submittedName>
</protein>